<evidence type="ECO:0000256" key="6">
    <source>
        <dbReference type="ARBA" id="ARBA00023002"/>
    </source>
</evidence>
<keyword evidence="9" id="KW-0275">Fatty acid biosynthesis</keyword>
<keyword evidence="5 10" id="KW-1133">Transmembrane helix</keyword>
<keyword evidence="12" id="KW-1185">Reference proteome</keyword>
<keyword evidence="3 9" id="KW-0812">Transmembrane</keyword>
<feature type="transmembrane region" description="Helical" evidence="10">
    <location>
        <begin position="59"/>
        <end position="81"/>
    </location>
</feature>
<evidence type="ECO:0000256" key="1">
    <source>
        <dbReference type="ARBA" id="ARBA00004141"/>
    </source>
</evidence>
<evidence type="ECO:0008006" key="13">
    <source>
        <dbReference type="Google" id="ProtNLM"/>
    </source>
</evidence>
<dbReference type="HOGENOM" id="CLU_676931_0_0_1"/>
<comment type="domain">
    <text evidence="9">The histidine box domains are involved in binding the catalytic metal ions.</text>
</comment>
<dbReference type="PANTHER" id="PTHR11351">
    <property type="entry name" value="ACYL-COA DESATURASE"/>
    <property type="match status" value="1"/>
</dbReference>
<dbReference type="GO" id="GO:0005789">
    <property type="term" value="C:endoplasmic reticulum membrane"/>
    <property type="evidence" value="ECO:0000318"/>
    <property type="project" value="GO_Central"/>
</dbReference>
<comment type="subcellular location">
    <subcellularLocation>
        <location evidence="1">Membrane</location>
        <topology evidence="1">Multi-pass membrane protein</topology>
    </subcellularLocation>
</comment>
<dbReference type="AlphaFoldDB" id="B8BSQ8"/>
<dbReference type="GO" id="GO:0005506">
    <property type="term" value="F:iron ion binding"/>
    <property type="evidence" value="ECO:0000318"/>
    <property type="project" value="GO_Central"/>
</dbReference>
<gene>
    <name evidence="11" type="ORF">THAPSDRAFT_20571</name>
</gene>
<dbReference type="PANTHER" id="PTHR11351:SF101">
    <property type="entry name" value="FATTY ACID DESATURASE DOMAIN-CONTAINING PROTEIN"/>
    <property type="match status" value="1"/>
</dbReference>
<evidence type="ECO:0000256" key="3">
    <source>
        <dbReference type="ARBA" id="ARBA00022692"/>
    </source>
</evidence>
<reference evidence="11 12" key="1">
    <citation type="journal article" date="2004" name="Science">
        <title>The genome of the diatom Thalassiosira pseudonana: ecology, evolution, and metabolism.</title>
        <authorList>
            <person name="Armbrust E.V."/>
            <person name="Berges J.A."/>
            <person name="Bowler C."/>
            <person name="Green B.R."/>
            <person name="Martinez D."/>
            <person name="Putnam N.H."/>
            <person name="Zhou S."/>
            <person name="Allen A.E."/>
            <person name="Apt K.E."/>
            <person name="Bechner M."/>
            <person name="Brzezinski M.A."/>
            <person name="Chaal B.K."/>
            <person name="Chiovitti A."/>
            <person name="Davis A.K."/>
            <person name="Demarest M.S."/>
            <person name="Detter J.C."/>
            <person name="Glavina T."/>
            <person name="Goodstein D."/>
            <person name="Hadi M.Z."/>
            <person name="Hellsten U."/>
            <person name="Hildebrand M."/>
            <person name="Jenkins B.D."/>
            <person name="Jurka J."/>
            <person name="Kapitonov V.V."/>
            <person name="Kroger N."/>
            <person name="Lau W.W."/>
            <person name="Lane T.W."/>
            <person name="Larimer F.W."/>
            <person name="Lippmeier J.C."/>
            <person name="Lucas S."/>
            <person name="Medina M."/>
            <person name="Montsant A."/>
            <person name="Obornik M."/>
            <person name="Parker M.S."/>
            <person name="Palenik B."/>
            <person name="Pazour G.J."/>
            <person name="Richardson P.M."/>
            <person name="Rynearson T.A."/>
            <person name="Saito M.A."/>
            <person name="Schwartz D.C."/>
            <person name="Thamatrakoln K."/>
            <person name="Valentin K."/>
            <person name="Vardi A."/>
            <person name="Wilkerson F.P."/>
            <person name="Rokhsar D.S."/>
        </authorList>
    </citation>
    <scope>NUCLEOTIDE SEQUENCE [LARGE SCALE GENOMIC DNA]</scope>
    <source>
        <strain evidence="11 12">CCMP1335</strain>
    </source>
</reference>
<dbReference type="STRING" id="35128.B8BSQ8"/>
<dbReference type="PRINTS" id="PR00075">
    <property type="entry name" value="FACDDSATRASE"/>
</dbReference>
<keyword evidence="7" id="KW-0443">Lipid metabolism</keyword>
<evidence type="ECO:0000256" key="5">
    <source>
        <dbReference type="ARBA" id="ARBA00022989"/>
    </source>
</evidence>
<sequence>MCTAGNGHGSKVKVTPPAAATEILLAATKGNGQSSTATRNSTNSNAPVKRWYNQGGIQGITEIGMGINVALTPILFNTILLSNDDDDDAPTTFLLGLTFPQVFLSVLTFNVLTALFVHQMRTLFCVACVSIYTTSLLIAFTLHQRIELTCLAILSLTAWRVAICMSVCLHRYAAHAAFKCGPAVQLLLNLLGCAANQGGPIWWASQHRCHHKYCELERDPHSALQVGTEKAFSFFVFNPEVEEEFAPRHNDCWYLRIVDTWSFVVPIGEMMAAYHFFGREGLFISYTSLWLCECITLWFNIANHPANAPVKGVCKAYCERSRPEEMYPAFQLLHLLHPFLGYFAGEIGHDDHHDHPMLAKRDSTDLGYYLFIFPLEKLGLVWDVKTKRI</sequence>
<dbReference type="InterPro" id="IPR015876">
    <property type="entry name" value="Acyl-CoA_DS"/>
</dbReference>
<evidence type="ECO:0000313" key="11">
    <source>
        <dbReference type="EMBL" id="EED96172.1"/>
    </source>
</evidence>
<keyword evidence="6 9" id="KW-0560">Oxidoreductase</keyword>
<dbReference type="Proteomes" id="UP000001449">
    <property type="component" value="Chromosome 1"/>
</dbReference>
<dbReference type="OMA" id="YCELERD"/>
<evidence type="ECO:0000256" key="10">
    <source>
        <dbReference type="SAM" id="Phobius"/>
    </source>
</evidence>
<dbReference type="RefSeq" id="XP_002286531.1">
    <property type="nucleotide sequence ID" value="XM_002286495.1"/>
</dbReference>
<comment type="similarity">
    <text evidence="2 9">Belongs to the fatty acid desaturase type 1 family.</text>
</comment>
<name>B8BSQ8_THAPS</name>
<keyword evidence="4" id="KW-0276">Fatty acid metabolism</keyword>
<evidence type="ECO:0000256" key="7">
    <source>
        <dbReference type="ARBA" id="ARBA00023098"/>
    </source>
</evidence>
<evidence type="ECO:0000256" key="9">
    <source>
        <dbReference type="RuleBase" id="RU000581"/>
    </source>
</evidence>
<evidence type="ECO:0000256" key="8">
    <source>
        <dbReference type="ARBA" id="ARBA00023136"/>
    </source>
</evidence>
<organism evidence="11 12">
    <name type="scientific">Thalassiosira pseudonana</name>
    <name type="common">Marine diatom</name>
    <name type="synonym">Cyclotella nana</name>
    <dbReference type="NCBI Taxonomy" id="35128"/>
    <lineage>
        <taxon>Eukaryota</taxon>
        <taxon>Sar</taxon>
        <taxon>Stramenopiles</taxon>
        <taxon>Ochrophyta</taxon>
        <taxon>Bacillariophyta</taxon>
        <taxon>Coscinodiscophyceae</taxon>
        <taxon>Thalassiosirophycidae</taxon>
        <taxon>Thalassiosirales</taxon>
        <taxon>Thalassiosiraceae</taxon>
        <taxon>Thalassiosira</taxon>
    </lineage>
</organism>
<dbReference type="EMBL" id="CM000638">
    <property type="protein sequence ID" value="EED96172.1"/>
    <property type="molecule type" value="Genomic_DNA"/>
</dbReference>
<dbReference type="GO" id="GO:0006636">
    <property type="term" value="P:unsaturated fatty acid biosynthetic process"/>
    <property type="evidence" value="ECO:0000318"/>
    <property type="project" value="GO_Central"/>
</dbReference>
<dbReference type="KEGG" id="tps:THAPSDRAFT_20571"/>
<evidence type="ECO:0000256" key="4">
    <source>
        <dbReference type="ARBA" id="ARBA00022832"/>
    </source>
</evidence>
<proteinExistence type="inferred from homology"/>
<feature type="transmembrane region" description="Helical" evidence="10">
    <location>
        <begin position="123"/>
        <end position="142"/>
    </location>
</feature>
<reference evidence="11 12" key="2">
    <citation type="journal article" date="2008" name="Nature">
        <title>The Phaeodactylum genome reveals the evolutionary history of diatom genomes.</title>
        <authorList>
            <person name="Bowler C."/>
            <person name="Allen A.E."/>
            <person name="Badger J.H."/>
            <person name="Grimwood J."/>
            <person name="Jabbari K."/>
            <person name="Kuo A."/>
            <person name="Maheswari U."/>
            <person name="Martens C."/>
            <person name="Maumus F."/>
            <person name="Otillar R.P."/>
            <person name="Rayko E."/>
            <person name="Salamov A."/>
            <person name="Vandepoele K."/>
            <person name="Beszteri B."/>
            <person name="Gruber A."/>
            <person name="Heijde M."/>
            <person name="Katinka M."/>
            <person name="Mock T."/>
            <person name="Valentin K."/>
            <person name="Verret F."/>
            <person name="Berges J.A."/>
            <person name="Brownlee C."/>
            <person name="Cadoret J.P."/>
            <person name="Chiovitti A."/>
            <person name="Choi C.J."/>
            <person name="Coesel S."/>
            <person name="De Martino A."/>
            <person name="Detter J.C."/>
            <person name="Durkin C."/>
            <person name="Falciatore A."/>
            <person name="Fournet J."/>
            <person name="Haruta M."/>
            <person name="Huysman M.J."/>
            <person name="Jenkins B.D."/>
            <person name="Jiroutova K."/>
            <person name="Jorgensen R.E."/>
            <person name="Joubert Y."/>
            <person name="Kaplan A."/>
            <person name="Kroger N."/>
            <person name="Kroth P.G."/>
            <person name="La Roche J."/>
            <person name="Lindquist E."/>
            <person name="Lommer M."/>
            <person name="Martin-Jezequel V."/>
            <person name="Lopez P.J."/>
            <person name="Lucas S."/>
            <person name="Mangogna M."/>
            <person name="McGinnis K."/>
            <person name="Medlin L.K."/>
            <person name="Montsant A."/>
            <person name="Oudot-Le Secq M.P."/>
            <person name="Napoli C."/>
            <person name="Obornik M."/>
            <person name="Parker M.S."/>
            <person name="Petit J.L."/>
            <person name="Porcel B.M."/>
            <person name="Poulsen N."/>
            <person name="Robison M."/>
            <person name="Rychlewski L."/>
            <person name="Rynearson T.A."/>
            <person name="Schmutz J."/>
            <person name="Shapiro H."/>
            <person name="Siaut M."/>
            <person name="Stanley M."/>
            <person name="Sussman M.R."/>
            <person name="Taylor A.R."/>
            <person name="Vardi A."/>
            <person name="von Dassow P."/>
            <person name="Vyverman W."/>
            <person name="Willis A."/>
            <person name="Wyrwicz L.S."/>
            <person name="Rokhsar D.S."/>
            <person name="Weissenbach J."/>
            <person name="Armbrust E.V."/>
            <person name="Green B.R."/>
            <person name="Van de Peer Y."/>
            <person name="Grigoriev I.V."/>
        </authorList>
    </citation>
    <scope>NUCLEOTIDE SEQUENCE [LARGE SCALE GENOMIC DNA]</scope>
    <source>
        <strain evidence="11 12">CCMP1335</strain>
    </source>
</reference>
<dbReference type="GeneID" id="7445488"/>
<dbReference type="InParanoid" id="B8BSQ8"/>
<keyword evidence="9" id="KW-0444">Lipid biosynthesis</keyword>
<dbReference type="PaxDb" id="35128-Thaps20571"/>
<comment type="cofactor">
    <cofactor evidence="9">
        <name>Fe(2+)</name>
        <dbReference type="ChEBI" id="CHEBI:29033"/>
    </cofactor>
</comment>
<evidence type="ECO:0000313" key="12">
    <source>
        <dbReference type="Proteomes" id="UP000001449"/>
    </source>
</evidence>
<dbReference type="eggNOG" id="KOG1600">
    <property type="taxonomic scope" value="Eukaryota"/>
</dbReference>
<accession>B8BSQ8</accession>
<protein>
    <recommendedName>
        <fullName evidence="13">Fatty acid desaturase domain-containing protein</fullName>
    </recommendedName>
</protein>
<keyword evidence="8 10" id="KW-0472">Membrane</keyword>
<feature type="transmembrane region" description="Helical" evidence="10">
    <location>
        <begin position="93"/>
        <end position="116"/>
    </location>
</feature>
<evidence type="ECO:0000256" key="2">
    <source>
        <dbReference type="ARBA" id="ARBA00009295"/>
    </source>
</evidence>
<dbReference type="GO" id="GO:0004768">
    <property type="term" value="F:stearoyl-CoA 9-desaturase activity"/>
    <property type="evidence" value="ECO:0000318"/>
    <property type="project" value="GO_Central"/>
</dbReference>